<name>A0AAD7L3Y7_QUISA</name>
<feature type="region of interest" description="Disordered" evidence="2">
    <location>
        <begin position="64"/>
        <end position="92"/>
    </location>
</feature>
<evidence type="ECO:0000259" key="3">
    <source>
        <dbReference type="Pfam" id="PF03763"/>
    </source>
</evidence>
<keyword evidence="5" id="KW-1185">Reference proteome</keyword>
<organism evidence="4 5">
    <name type="scientific">Quillaja saponaria</name>
    <name type="common">Soap bark tree</name>
    <dbReference type="NCBI Taxonomy" id="32244"/>
    <lineage>
        <taxon>Eukaryota</taxon>
        <taxon>Viridiplantae</taxon>
        <taxon>Streptophyta</taxon>
        <taxon>Embryophyta</taxon>
        <taxon>Tracheophyta</taxon>
        <taxon>Spermatophyta</taxon>
        <taxon>Magnoliopsida</taxon>
        <taxon>eudicotyledons</taxon>
        <taxon>Gunneridae</taxon>
        <taxon>Pentapetalae</taxon>
        <taxon>rosids</taxon>
        <taxon>fabids</taxon>
        <taxon>Fabales</taxon>
        <taxon>Quillajaceae</taxon>
        <taxon>Quillaja</taxon>
    </lineage>
</organism>
<comment type="similarity">
    <text evidence="1">Belongs to the remorin family.</text>
</comment>
<dbReference type="InterPro" id="IPR005516">
    <property type="entry name" value="Remorin_C"/>
</dbReference>
<evidence type="ECO:0000256" key="2">
    <source>
        <dbReference type="SAM" id="MobiDB-lite"/>
    </source>
</evidence>
<dbReference type="PANTHER" id="PTHR31775:SF31">
    <property type="entry name" value="REMORIN-LIKE"/>
    <property type="match status" value="1"/>
</dbReference>
<sequence length="92" mass="10054">MEHPAKEVQTDPTPGPAKEEKALVPVPPSEVKPVETKSLPVVQNIALADVEKEKKLSYVKAWEESEKSKAENKAQKNVSSVAAWENSKESSS</sequence>
<dbReference type="Proteomes" id="UP001163823">
    <property type="component" value="Chromosome 11"/>
</dbReference>
<evidence type="ECO:0000313" key="4">
    <source>
        <dbReference type="EMBL" id="KAJ7951125.1"/>
    </source>
</evidence>
<feature type="compositionally biased region" description="Basic and acidic residues" evidence="2">
    <location>
        <begin position="64"/>
        <end position="74"/>
    </location>
</feature>
<dbReference type="Pfam" id="PF03763">
    <property type="entry name" value="Remorin_C"/>
    <property type="match status" value="1"/>
</dbReference>
<dbReference type="AlphaFoldDB" id="A0AAD7L3Y7"/>
<evidence type="ECO:0000313" key="5">
    <source>
        <dbReference type="Proteomes" id="UP001163823"/>
    </source>
</evidence>
<feature type="region of interest" description="Disordered" evidence="2">
    <location>
        <begin position="1"/>
        <end position="33"/>
    </location>
</feature>
<feature type="domain" description="Remorin C-terminal" evidence="3">
    <location>
        <begin position="54"/>
        <end position="90"/>
    </location>
</feature>
<protein>
    <submittedName>
        <fullName evidence="4">Remorin family protein</fullName>
    </submittedName>
</protein>
<evidence type="ECO:0000256" key="1">
    <source>
        <dbReference type="ARBA" id="ARBA00005711"/>
    </source>
</evidence>
<dbReference type="EMBL" id="JARAOO010000011">
    <property type="protein sequence ID" value="KAJ7951125.1"/>
    <property type="molecule type" value="Genomic_DNA"/>
</dbReference>
<proteinExistence type="inferred from homology"/>
<gene>
    <name evidence="4" type="ORF">O6P43_027216</name>
</gene>
<reference evidence="4" key="1">
    <citation type="journal article" date="2023" name="Science">
        <title>Elucidation of the pathway for biosynthesis of saponin adjuvants from the soapbark tree.</title>
        <authorList>
            <person name="Reed J."/>
            <person name="Orme A."/>
            <person name="El-Demerdash A."/>
            <person name="Owen C."/>
            <person name="Martin L.B.B."/>
            <person name="Misra R.C."/>
            <person name="Kikuchi S."/>
            <person name="Rejzek M."/>
            <person name="Martin A.C."/>
            <person name="Harkess A."/>
            <person name="Leebens-Mack J."/>
            <person name="Louveau T."/>
            <person name="Stephenson M.J."/>
            <person name="Osbourn A."/>
        </authorList>
    </citation>
    <scope>NUCLEOTIDE SEQUENCE</scope>
    <source>
        <strain evidence="4">S10</strain>
    </source>
</reference>
<accession>A0AAD7L3Y7</accession>
<dbReference type="PANTHER" id="PTHR31775">
    <property type="entry name" value="OS02G0117200 PROTEIN"/>
    <property type="match status" value="1"/>
</dbReference>
<comment type="caution">
    <text evidence="4">The sequence shown here is derived from an EMBL/GenBank/DDBJ whole genome shotgun (WGS) entry which is preliminary data.</text>
</comment>